<dbReference type="AlphaFoldDB" id="A0A9X0WL08"/>
<dbReference type="GO" id="GO:0030145">
    <property type="term" value="F:manganese ion binding"/>
    <property type="evidence" value="ECO:0007669"/>
    <property type="project" value="InterPro"/>
</dbReference>
<comment type="caution">
    <text evidence="6">The sequence shown here is derived from an EMBL/GenBank/DDBJ whole genome shotgun (WGS) entry which is preliminary data.</text>
</comment>
<dbReference type="EMBL" id="NRSD01000027">
    <property type="protein sequence ID" value="MBK1646553.1"/>
    <property type="molecule type" value="Genomic_DNA"/>
</dbReference>
<dbReference type="Gene3D" id="3.20.20.140">
    <property type="entry name" value="Metal-dependent hydrolases"/>
    <property type="match status" value="1"/>
</dbReference>
<dbReference type="InterPro" id="IPR016195">
    <property type="entry name" value="Pol/histidinol_Pase-like"/>
</dbReference>
<evidence type="ECO:0000313" key="6">
    <source>
        <dbReference type="EMBL" id="MBK1646553.1"/>
    </source>
</evidence>
<dbReference type="PANTHER" id="PTHR39181:SF1">
    <property type="entry name" value="TYROSINE-PROTEIN PHOSPHATASE YWQE"/>
    <property type="match status" value="1"/>
</dbReference>
<dbReference type="Proteomes" id="UP001138802">
    <property type="component" value="Unassembled WGS sequence"/>
</dbReference>
<evidence type="ECO:0000256" key="2">
    <source>
        <dbReference type="ARBA" id="ARBA00013064"/>
    </source>
</evidence>
<comment type="similarity">
    <text evidence="1">Belongs to the metallo-dependent hydrolases superfamily. CpsB/CapC family.</text>
</comment>
<protein>
    <recommendedName>
        <fullName evidence="2">protein-tyrosine-phosphatase</fullName>
        <ecNumber evidence="2">3.1.3.48</ecNumber>
    </recommendedName>
</protein>
<dbReference type="Pfam" id="PF19567">
    <property type="entry name" value="CpsB_CapC"/>
    <property type="match status" value="1"/>
</dbReference>
<name>A0A9X0WL08_9GAMM</name>
<evidence type="ECO:0000256" key="4">
    <source>
        <dbReference type="ARBA" id="ARBA00051722"/>
    </source>
</evidence>
<dbReference type="SUPFAM" id="SSF89550">
    <property type="entry name" value="PHP domain-like"/>
    <property type="match status" value="1"/>
</dbReference>
<organism evidence="6 7">
    <name type="scientific">Thiocapsa imhoffii</name>
    <dbReference type="NCBI Taxonomy" id="382777"/>
    <lineage>
        <taxon>Bacteria</taxon>
        <taxon>Pseudomonadati</taxon>
        <taxon>Pseudomonadota</taxon>
        <taxon>Gammaproteobacteria</taxon>
        <taxon>Chromatiales</taxon>
        <taxon>Chromatiaceae</taxon>
        <taxon>Thiocapsa</taxon>
    </lineage>
</organism>
<sequence length="270" mass="30080">MIDLHCHLLPGIDDGSPDLSTSLEMARIALSDGITTTACTPHIYPGLYENRAEGIRAAIGALRQALAEADLPLNLTEGADIQLAPEMIPGLRQGTHPTLNGTRYFLFEPPHHTVPVHFQESIHDCLAFGFVPVITHPERLTWLDAEHYPWFVQAARQGAWIQLTAGALTGRFGRTPKYWGERMLDEGLVHILATDSHETRHRPPILSEGRDAAVRWVGAEEAERLVELRPQAILDNRDPVEVPPPPMLDPSRTHEPPQPAKRGLFARLFR</sequence>
<dbReference type="PIRSF" id="PIRSF016557">
    <property type="entry name" value="Caps_synth_CpsB"/>
    <property type="match status" value="1"/>
</dbReference>
<accession>A0A9X0WL08</accession>
<evidence type="ECO:0000256" key="1">
    <source>
        <dbReference type="ARBA" id="ARBA00005750"/>
    </source>
</evidence>
<dbReference type="InterPro" id="IPR016667">
    <property type="entry name" value="Caps_polysacc_synth_CpsB/CapC"/>
</dbReference>
<dbReference type="EC" id="3.1.3.48" evidence="2"/>
<evidence type="ECO:0000256" key="5">
    <source>
        <dbReference type="SAM" id="MobiDB-lite"/>
    </source>
</evidence>
<evidence type="ECO:0000256" key="3">
    <source>
        <dbReference type="ARBA" id="ARBA00022801"/>
    </source>
</evidence>
<feature type="region of interest" description="Disordered" evidence="5">
    <location>
        <begin position="235"/>
        <end position="262"/>
    </location>
</feature>
<dbReference type="RefSeq" id="WP_200389374.1">
    <property type="nucleotide sequence ID" value="NZ_NRSD01000027.1"/>
</dbReference>
<comment type="catalytic activity">
    <reaction evidence="4">
        <text>O-phospho-L-tyrosyl-[protein] + H2O = L-tyrosyl-[protein] + phosphate</text>
        <dbReference type="Rhea" id="RHEA:10684"/>
        <dbReference type="Rhea" id="RHEA-COMP:10136"/>
        <dbReference type="Rhea" id="RHEA-COMP:20101"/>
        <dbReference type="ChEBI" id="CHEBI:15377"/>
        <dbReference type="ChEBI" id="CHEBI:43474"/>
        <dbReference type="ChEBI" id="CHEBI:46858"/>
        <dbReference type="ChEBI" id="CHEBI:61978"/>
        <dbReference type="EC" id="3.1.3.48"/>
    </reaction>
</comment>
<keyword evidence="7" id="KW-1185">Reference proteome</keyword>
<evidence type="ECO:0000313" key="7">
    <source>
        <dbReference type="Proteomes" id="UP001138802"/>
    </source>
</evidence>
<dbReference type="PANTHER" id="PTHR39181">
    <property type="entry name" value="TYROSINE-PROTEIN PHOSPHATASE YWQE"/>
    <property type="match status" value="1"/>
</dbReference>
<gene>
    <name evidence="6" type="ORF">CKO25_18265</name>
</gene>
<proteinExistence type="inferred from homology"/>
<reference evidence="6 7" key="1">
    <citation type="journal article" date="2020" name="Microorganisms">
        <title>Osmotic Adaptation and Compatible Solute Biosynthesis of Phototrophic Bacteria as Revealed from Genome Analyses.</title>
        <authorList>
            <person name="Imhoff J.F."/>
            <person name="Rahn T."/>
            <person name="Kunzel S."/>
            <person name="Keller A."/>
            <person name="Neulinger S.C."/>
        </authorList>
    </citation>
    <scope>NUCLEOTIDE SEQUENCE [LARGE SCALE GENOMIC DNA]</scope>
    <source>
        <strain evidence="6 7">DSM 21303</strain>
    </source>
</reference>
<dbReference type="GO" id="GO:0004725">
    <property type="term" value="F:protein tyrosine phosphatase activity"/>
    <property type="evidence" value="ECO:0007669"/>
    <property type="project" value="UniProtKB-EC"/>
</dbReference>
<keyword evidence="3" id="KW-0378">Hydrolase</keyword>